<sequence length="88" mass="9593">MKEMTAAEAARNFSAVLSAAEHGETVLVTRSGRRAALITPAPRSSGRALRAVFEDYRTHPIVDDDWTTTIDEALTAVHPDEDVDPWSA</sequence>
<accession>A0ABW2C676</accession>
<dbReference type="Proteomes" id="UP001596337">
    <property type="component" value="Unassembled WGS sequence"/>
</dbReference>
<proteinExistence type="inferred from homology"/>
<keyword evidence="3" id="KW-1185">Reference proteome</keyword>
<organism evidence="2 3">
    <name type="scientific">Haloechinothrix salitolerans</name>
    <dbReference type="NCBI Taxonomy" id="926830"/>
    <lineage>
        <taxon>Bacteria</taxon>
        <taxon>Bacillati</taxon>
        <taxon>Actinomycetota</taxon>
        <taxon>Actinomycetes</taxon>
        <taxon>Pseudonocardiales</taxon>
        <taxon>Pseudonocardiaceae</taxon>
        <taxon>Haloechinothrix</taxon>
    </lineage>
</organism>
<dbReference type="EMBL" id="JBHSXX010000001">
    <property type="protein sequence ID" value="MFC6870018.1"/>
    <property type="molecule type" value="Genomic_DNA"/>
</dbReference>
<reference evidence="3" key="1">
    <citation type="journal article" date="2019" name="Int. J. Syst. Evol. Microbiol.">
        <title>The Global Catalogue of Microorganisms (GCM) 10K type strain sequencing project: providing services to taxonomists for standard genome sequencing and annotation.</title>
        <authorList>
            <consortium name="The Broad Institute Genomics Platform"/>
            <consortium name="The Broad Institute Genome Sequencing Center for Infectious Disease"/>
            <person name="Wu L."/>
            <person name="Ma J."/>
        </authorList>
    </citation>
    <scope>NUCLEOTIDE SEQUENCE [LARGE SCALE GENOMIC DNA]</scope>
    <source>
        <strain evidence="3">KCTC 32255</strain>
    </source>
</reference>
<dbReference type="SUPFAM" id="SSF143120">
    <property type="entry name" value="YefM-like"/>
    <property type="match status" value="1"/>
</dbReference>
<name>A0ABW2C676_9PSEU</name>
<dbReference type="Gene3D" id="3.40.1620.10">
    <property type="entry name" value="YefM-like domain"/>
    <property type="match status" value="1"/>
</dbReference>
<protein>
    <submittedName>
        <fullName evidence="2">Type II toxin-antitoxin system Phd/YefM family antitoxin</fullName>
    </submittedName>
</protein>
<gene>
    <name evidence="2" type="ORF">ACFQGD_23020</name>
</gene>
<evidence type="ECO:0000313" key="2">
    <source>
        <dbReference type="EMBL" id="MFC6870018.1"/>
    </source>
</evidence>
<dbReference type="RefSeq" id="WP_345394052.1">
    <property type="nucleotide sequence ID" value="NZ_BAABLA010000021.1"/>
</dbReference>
<dbReference type="NCBIfam" id="TIGR01552">
    <property type="entry name" value="phd_fam"/>
    <property type="match status" value="1"/>
</dbReference>
<comment type="similarity">
    <text evidence="1">Belongs to the phD/YefM antitoxin family.</text>
</comment>
<comment type="caution">
    <text evidence="2">The sequence shown here is derived from an EMBL/GenBank/DDBJ whole genome shotgun (WGS) entry which is preliminary data.</text>
</comment>
<evidence type="ECO:0000256" key="1">
    <source>
        <dbReference type="ARBA" id="ARBA00009981"/>
    </source>
</evidence>
<evidence type="ECO:0000313" key="3">
    <source>
        <dbReference type="Proteomes" id="UP001596337"/>
    </source>
</evidence>
<dbReference type="InterPro" id="IPR036165">
    <property type="entry name" value="YefM-like_sf"/>
</dbReference>